<dbReference type="FunCoup" id="F5YFK2">
    <property type="interactions" value="123"/>
</dbReference>
<evidence type="ECO:0000256" key="2">
    <source>
        <dbReference type="ARBA" id="ARBA00008900"/>
    </source>
</evidence>
<proteinExistence type="inferred from homology"/>
<comment type="catalytic activity">
    <reaction evidence="7 8">
        <text>7,8-dihydroneopterin 3'-triphosphate + H2O = 6-carboxy-5,6,7,8-tetrahydropterin + triphosphate + acetaldehyde + 2 H(+)</text>
        <dbReference type="Rhea" id="RHEA:27966"/>
        <dbReference type="ChEBI" id="CHEBI:15343"/>
        <dbReference type="ChEBI" id="CHEBI:15377"/>
        <dbReference type="ChEBI" id="CHEBI:15378"/>
        <dbReference type="ChEBI" id="CHEBI:18036"/>
        <dbReference type="ChEBI" id="CHEBI:58462"/>
        <dbReference type="ChEBI" id="CHEBI:61032"/>
        <dbReference type="EC" id="4.1.2.50"/>
    </reaction>
</comment>
<dbReference type="GO" id="GO:0008616">
    <property type="term" value="P:tRNA queuosine(34) biosynthetic process"/>
    <property type="evidence" value="ECO:0007669"/>
    <property type="project" value="UniProtKB-KW"/>
</dbReference>
<gene>
    <name evidence="11" type="ordered locus">TREAZ_0075</name>
</gene>
<reference evidence="12" key="1">
    <citation type="submission" date="2009-12" db="EMBL/GenBank/DDBJ databases">
        <title>Complete sequence of Treponema azotonutricium strain ZAS-9.</title>
        <authorList>
            <person name="Tetu S.G."/>
            <person name="Matson E."/>
            <person name="Ren Q."/>
            <person name="Seshadri R."/>
            <person name="Elbourne L."/>
            <person name="Hassan K.A."/>
            <person name="Durkin A."/>
            <person name="Radune D."/>
            <person name="Mohamoud Y."/>
            <person name="Shay R."/>
            <person name="Jin S."/>
            <person name="Zhang X."/>
            <person name="Lucey K."/>
            <person name="Ballor N.R."/>
            <person name="Ottesen E."/>
            <person name="Rosenthal R."/>
            <person name="Allen A."/>
            <person name="Leadbetter J.R."/>
            <person name="Paulsen I.T."/>
        </authorList>
    </citation>
    <scope>NUCLEOTIDE SEQUENCE [LARGE SCALE GENOMIC DNA]</scope>
    <source>
        <strain evidence="12">ATCC BAA-888 / DSM 13862 / ZAS-9</strain>
    </source>
</reference>
<keyword evidence="6 8" id="KW-0456">Lyase</keyword>
<dbReference type="SUPFAM" id="SSF55620">
    <property type="entry name" value="Tetrahydrobiopterin biosynthesis enzymes-like"/>
    <property type="match status" value="1"/>
</dbReference>
<comment type="cofactor">
    <cofactor evidence="8 10">
        <name>Zn(2+)</name>
        <dbReference type="ChEBI" id="CHEBI:29105"/>
    </cofactor>
    <text evidence="8 10">Binds 1 zinc ion per subunit.</text>
</comment>
<dbReference type="InParanoid" id="F5YFK2"/>
<dbReference type="AlphaFoldDB" id="F5YFK2"/>
<feature type="binding site" evidence="10">
    <location>
        <position position="29"/>
    </location>
    <ligand>
        <name>Zn(2+)</name>
        <dbReference type="ChEBI" id="CHEBI:29105"/>
    </ligand>
</feature>
<evidence type="ECO:0000256" key="3">
    <source>
        <dbReference type="ARBA" id="ARBA00018141"/>
    </source>
</evidence>
<dbReference type="NCBIfam" id="TIGR03367">
    <property type="entry name" value="queuosine_QueD"/>
    <property type="match status" value="1"/>
</dbReference>
<dbReference type="InterPro" id="IPR007115">
    <property type="entry name" value="6-PTP_synth/QueD"/>
</dbReference>
<name>F5YFK2_LEAAZ</name>
<comment type="similarity">
    <text evidence="2 8">Belongs to the PTPS family. QueD subfamily.</text>
</comment>
<dbReference type="KEGG" id="taz:TREAZ_0075"/>
<dbReference type="PIRSF" id="PIRSF006113">
    <property type="entry name" value="PTP_synth"/>
    <property type="match status" value="1"/>
</dbReference>
<evidence type="ECO:0000256" key="1">
    <source>
        <dbReference type="ARBA" id="ARBA00005061"/>
    </source>
</evidence>
<dbReference type="EC" id="4.-.-.-" evidence="8"/>
<protein>
    <recommendedName>
        <fullName evidence="3 8">6-carboxy-5,6,7,8-tetrahydropterin synthase</fullName>
        <ecNumber evidence="8">4.-.-.-</ecNumber>
    </recommendedName>
</protein>
<comment type="pathway">
    <text evidence="1 8">Purine metabolism; 7-cyano-7-deazaguanine biosynthesis.</text>
</comment>
<keyword evidence="8" id="KW-0671">Queuosine biosynthesis</keyword>
<dbReference type="Proteomes" id="UP000009222">
    <property type="component" value="Chromosome"/>
</dbReference>
<evidence type="ECO:0000313" key="12">
    <source>
        <dbReference type="Proteomes" id="UP000009222"/>
    </source>
</evidence>
<evidence type="ECO:0000256" key="9">
    <source>
        <dbReference type="PIRSR" id="PIRSR006113-1"/>
    </source>
</evidence>
<feature type="binding site" evidence="10">
    <location>
        <position position="14"/>
    </location>
    <ligand>
        <name>Zn(2+)</name>
        <dbReference type="ChEBI" id="CHEBI:29105"/>
    </ligand>
</feature>
<dbReference type="PANTHER" id="PTHR12589">
    <property type="entry name" value="PYRUVOYL TETRAHYDROBIOPTERIN SYNTHASE"/>
    <property type="match status" value="1"/>
</dbReference>
<feature type="active site" description="Charge relay system" evidence="9">
    <location>
        <position position="67"/>
    </location>
</feature>
<dbReference type="GO" id="GO:0070497">
    <property type="term" value="F:6-carboxytetrahydropterin synthase activity"/>
    <property type="evidence" value="ECO:0007669"/>
    <property type="project" value="UniProtKB-EC"/>
</dbReference>
<keyword evidence="12" id="KW-1185">Reference proteome</keyword>
<organism evidence="11 12">
    <name type="scientific">Leadbettera azotonutricia (strain ATCC BAA-888 / DSM 13862 / ZAS-9)</name>
    <name type="common">Treponema azotonutricium</name>
    <dbReference type="NCBI Taxonomy" id="545695"/>
    <lineage>
        <taxon>Bacteria</taxon>
        <taxon>Pseudomonadati</taxon>
        <taxon>Spirochaetota</taxon>
        <taxon>Spirochaetia</taxon>
        <taxon>Spirochaetales</taxon>
        <taxon>Breznakiellaceae</taxon>
        <taxon>Leadbettera</taxon>
    </lineage>
</organism>
<evidence type="ECO:0000256" key="6">
    <source>
        <dbReference type="ARBA" id="ARBA00023239"/>
    </source>
</evidence>
<dbReference type="eggNOG" id="COG0720">
    <property type="taxonomic scope" value="Bacteria"/>
</dbReference>
<feature type="active site" description="Proton acceptor" evidence="9">
    <location>
        <position position="23"/>
    </location>
</feature>
<dbReference type="HOGENOM" id="CLU_111016_6_3_12"/>
<dbReference type="RefSeq" id="WP_015711847.1">
    <property type="nucleotide sequence ID" value="NC_015577.1"/>
</dbReference>
<dbReference type="UniPathway" id="UPA00391"/>
<evidence type="ECO:0000256" key="8">
    <source>
        <dbReference type="PIRNR" id="PIRNR006113"/>
    </source>
</evidence>
<reference evidence="11 12" key="2">
    <citation type="journal article" date="2011" name="ISME J.">
        <title>RNA-seq reveals cooperative metabolic interactions between two termite-gut spirochete species in co-culture.</title>
        <authorList>
            <person name="Rosenthal A.Z."/>
            <person name="Matson E.G."/>
            <person name="Eldar A."/>
            <person name="Leadbetter J.R."/>
        </authorList>
    </citation>
    <scope>NUCLEOTIDE SEQUENCE [LARGE SCALE GENOMIC DNA]</scope>
    <source>
        <strain evidence="12">ATCC BAA-888 / DSM 13862 / ZAS-9</strain>
    </source>
</reference>
<dbReference type="Gene3D" id="3.30.479.10">
    <property type="entry name" value="6-pyruvoyl tetrahydropterin synthase/QueD"/>
    <property type="match status" value="1"/>
</dbReference>
<dbReference type="InterPro" id="IPR038418">
    <property type="entry name" value="6-PTP_synth/QueD_sf"/>
</dbReference>
<dbReference type="OrthoDB" id="9804698at2"/>
<dbReference type="PANTHER" id="PTHR12589:SF7">
    <property type="entry name" value="6-PYRUVOYL TETRAHYDROBIOPTERIN SYNTHASE"/>
    <property type="match status" value="1"/>
</dbReference>
<dbReference type="Pfam" id="PF01242">
    <property type="entry name" value="PTPS"/>
    <property type="match status" value="1"/>
</dbReference>
<feature type="active site" description="Charge relay system" evidence="9">
    <location>
        <position position="112"/>
    </location>
</feature>
<feature type="binding site" evidence="10">
    <location>
        <position position="27"/>
    </location>
    <ligand>
        <name>Zn(2+)</name>
        <dbReference type="ChEBI" id="CHEBI:29105"/>
    </ligand>
</feature>
<dbReference type="STRING" id="545695.TREAZ_0075"/>
<evidence type="ECO:0000256" key="7">
    <source>
        <dbReference type="ARBA" id="ARBA00048807"/>
    </source>
</evidence>
<evidence type="ECO:0000313" key="11">
    <source>
        <dbReference type="EMBL" id="AEF81704.1"/>
    </source>
</evidence>
<accession>F5YFK2</accession>
<keyword evidence="5 8" id="KW-0862">Zinc</keyword>
<evidence type="ECO:0000256" key="5">
    <source>
        <dbReference type="ARBA" id="ARBA00022833"/>
    </source>
</evidence>
<dbReference type="GO" id="GO:0046872">
    <property type="term" value="F:metal ion binding"/>
    <property type="evidence" value="ECO:0007669"/>
    <property type="project" value="UniProtKB-KW"/>
</dbReference>
<sequence length="124" mass="13808">MYSVRVEADFAAAHFLSHYHGKCENLHGHNYRVRAWARGESLSDGGMLLDFGVLKKCLREACAGLDHTNLNDKGIFANDPSAERIAKYIFDQTKALLPPEAAGLLHAVDVYETPTSMARYKPDK</sequence>
<dbReference type="EMBL" id="CP001841">
    <property type="protein sequence ID" value="AEF81704.1"/>
    <property type="molecule type" value="Genomic_DNA"/>
</dbReference>
<evidence type="ECO:0000256" key="4">
    <source>
        <dbReference type="ARBA" id="ARBA00022723"/>
    </source>
</evidence>
<evidence type="ECO:0000256" key="10">
    <source>
        <dbReference type="PIRSR" id="PIRSR006113-2"/>
    </source>
</evidence>
<keyword evidence="4 8" id="KW-0479">Metal-binding</keyword>